<keyword evidence="4 12" id="KW-0378">Hydrolase</keyword>
<keyword evidence="2 12" id="KW-1003">Cell membrane</keyword>
<dbReference type="GO" id="GO:0003924">
    <property type="term" value="F:GTPase activity"/>
    <property type="evidence" value="ECO:0007669"/>
    <property type="project" value="UniProtKB-UniRule"/>
</dbReference>
<dbReference type="GO" id="GO:0003746">
    <property type="term" value="F:translation elongation factor activity"/>
    <property type="evidence" value="ECO:0007669"/>
    <property type="project" value="UniProtKB-UniRule"/>
</dbReference>
<proteinExistence type="inferred from homology"/>
<evidence type="ECO:0000313" key="14">
    <source>
        <dbReference type="EMBL" id="PIW65965.1"/>
    </source>
</evidence>
<comment type="similarity">
    <text evidence="10">Belongs to the GTP-binding elongation factor family. LepA subfamily.</text>
</comment>
<dbReference type="GO" id="GO:0043022">
    <property type="term" value="F:ribosome binding"/>
    <property type="evidence" value="ECO:0007669"/>
    <property type="project" value="UniProtKB-UniRule"/>
</dbReference>
<evidence type="ECO:0000256" key="12">
    <source>
        <dbReference type="HAMAP-Rule" id="MF_00071"/>
    </source>
</evidence>
<comment type="catalytic activity">
    <reaction evidence="8 12">
        <text>GTP + H2O = GDP + phosphate + H(+)</text>
        <dbReference type="Rhea" id="RHEA:19669"/>
        <dbReference type="ChEBI" id="CHEBI:15377"/>
        <dbReference type="ChEBI" id="CHEBI:15378"/>
        <dbReference type="ChEBI" id="CHEBI:37565"/>
        <dbReference type="ChEBI" id="CHEBI:43474"/>
        <dbReference type="ChEBI" id="CHEBI:58189"/>
        <dbReference type="EC" id="3.6.5.n1"/>
    </reaction>
</comment>
<keyword evidence="14" id="KW-0251">Elongation factor</keyword>
<evidence type="ECO:0000256" key="2">
    <source>
        <dbReference type="ARBA" id="ARBA00022475"/>
    </source>
</evidence>
<dbReference type="Gene3D" id="3.30.70.2570">
    <property type="entry name" value="Elongation factor 4, C-terminal domain"/>
    <property type="match status" value="1"/>
</dbReference>
<dbReference type="Proteomes" id="UP000231267">
    <property type="component" value="Unassembled WGS sequence"/>
</dbReference>
<comment type="subcellular location">
    <subcellularLocation>
        <location evidence="12">Cell membrane</location>
        <topology evidence="12">Peripheral membrane protein</topology>
        <orientation evidence="12">Cytoplasmic side</orientation>
    </subcellularLocation>
</comment>
<evidence type="ECO:0000256" key="3">
    <source>
        <dbReference type="ARBA" id="ARBA00022741"/>
    </source>
</evidence>
<protein>
    <recommendedName>
        <fullName evidence="11 12">Elongation factor 4</fullName>
        <shortName evidence="12">EF-4</shortName>
        <ecNumber evidence="11 12">3.6.5.n1</ecNumber>
    </recommendedName>
    <alternativeName>
        <fullName evidence="12">Ribosomal back-translocase LepA</fullName>
    </alternativeName>
</protein>
<keyword evidence="3 12" id="KW-0547">Nucleotide-binding</keyword>
<dbReference type="InterPro" id="IPR027417">
    <property type="entry name" value="P-loop_NTPase"/>
</dbReference>
<sequence length="598" mass="67113">MDRQLIRNFSIIAHIDHGKSTLADRLLLHTGAIDLRTFHDQLLDDMDLERERGITIKASAVRIFYNAKDGNKYLLNLIDTPGHVDFSYEVKKSIAACEGALLVVDASQGVEAQTVANLYLAMEHNLKIIPVINKIDIANIDLERVKKQIEDILQIPREEILLVSAKEGIGMDNILEAIVKLIPAPKGSRENPLQALIFDSQFDTYKGVIVYVRVVNGYLKPGMKIKMMVTGKDFDIQETGAFMPKMQPINEINCGEVGYFTCNVRDAKEVVNGDTVTMFNNPAQFPLPGYKKVQAMVYCGIYPVNSKDFDALKDAMGKLSLNDASFTYEPESSASLGFGFRCGFLGLLHMDIVQERLEREYGLNLVITSPSVVFRVVTKKGEVFEIDNPTKLPPVQTIEKIEEPFISSFMIIPPDSIGAVMDLSMSKRGVYKSTEYLTEDRVKLIYEFPLSEVLVDFYDKIKSITRGYGSLDYEFECYREESLVKLDILLNGDPCDALSSIVHKDKAQNKGRQLVEKLRELIPRQMIEVVIQAAIGGTIVARQSVSALRKNVTGKCYGGDITRKRKLWEKQKEGKKRMKQFGTVQVPQEALLAALKLG</sequence>
<comment type="caution">
    <text evidence="14">The sequence shown here is derived from an EMBL/GenBank/DDBJ whole genome shotgun (WGS) entry which is preliminary data.</text>
</comment>
<dbReference type="EC" id="3.6.5.n1" evidence="11 12"/>
<dbReference type="GO" id="GO:0045727">
    <property type="term" value="P:positive regulation of translation"/>
    <property type="evidence" value="ECO:0007669"/>
    <property type="project" value="UniProtKB-UniRule"/>
</dbReference>
<evidence type="ECO:0000256" key="5">
    <source>
        <dbReference type="ARBA" id="ARBA00022917"/>
    </source>
</evidence>
<organism evidence="14 15">
    <name type="scientific">Candidatus Taenaricola geysiri</name>
    <dbReference type="NCBI Taxonomy" id="1974752"/>
    <lineage>
        <taxon>Bacteria</taxon>
        <taxon>Pseudomonadati</taxon>
        <taxon>Candidatus Omnitrophota</taxon>
        <taxon>Candidatus Taenaricola</taxon>
    </lineage>
</organism>
<dbReference type="PANTHER" id="PTHR43512:SF4">
    <property type="entry name" value="TRANSLATION FACTOR GUF1 HOMOLOG, CHLOROPLASTIC"/>
    <property type="match status" value="1"/>
</dbReference>
<dbReference type="HAMAP" id="MF_00071">
    <property type="entry name" value="LepA"/>
    <property type="match status" value="1"/>
</dbReference>
<dbReference type="InterPro" id="IPR038363">
    <property type="entry name" value="LepA_C_sf"/>
</dbReference>
<evidence type="ECO:0000256" key="7">
    <source>
        <dbReference type="ARBA" id="ARBA00023136"/>
    </source>
</evidence>
<dbReference type="FunFam" id="3.40.50.300:FF:000078">
    <property type="entry name" value="Elongation factor 4"/>
    <property type="match status" value="1"/>
</dbReference>
<dbReference type="FunFam" id="3.30.70.870:FF:000004">
    <property type="entry name" value="Translation factor GUF1, mitochondrial"/>
    <property type="match status" value="1"/>
</dbReference>
<evidence type="ECO:0000259" key="13">
    <source>
        <dbReference type="PROSITE" id="PS51722"/>
    </source>
</evidence>
<dbReference type="FunFam" id="3.30.70.240:FF:000007">
    <property type="entry name" value="Translation factor GUF1, mitochondrial"/>
    <property type="match status" value="1"/>
</dbReference>
<feature type="binding site" evidence="12">
    <location>
        <begin position="133"/>
        <end position="136"/>
    </location>
    <ligand>
        <name>GTP</name>
        <dbReference type="ChEBI" id="CHEBI:37565"/>
    </ligand>
</feature>
<dbReference type="Pfam" id="PF06421">
    <property type="entry name" value="LepA_C"/>
    <property type="match status" value="1"/>
</dbReference>
<dbReference type="AlphaFoldDB" id="A0A2J0LDN5"/>
<evidence type="ECO:0000256" key="4">
    <source>
        <dbReference type="ARBA" id="ARBA00022801"/>
    </source>
</evidence>
<evidence type="ECO:0000256" key="9">
    <source>
        <dbReference type="ARBA" id="ARBA00057626"/>
    </source>
</evidence>
<feature type="domain" description="Tr-type G" evidence="13">
    <location>
        <begin position="4"/>
        <end position="186"/>
    </location>
</feature>
<dbReference type="InterPro" id="IPR006297">
    <property type="entry name" value="EF-4"/>
</dbReference>
<dbReference type="InterPro" id="IPR004161">
    <property type="entry name" value="EFTu-like_2"/>
</dbReference>
<dbReference type="Gene3D" id="3.40.50.300">
    <property type="entry name" value="P-loop containing nucleotide triphosphate hydrolases"/>
    <property type="match status" value="1"/>
</dbReference>
<dbReference type="NCBIfam" id="TIGR01393">
    <property type="entry name" value="lepA"/>
    <property type="match status" value="1"/>
</dbReference>
<dbReference type="InterPro" id="IPR035654">
    <property type="entry name" value="LepA_IV"/>
</dbReference>
<dbReference type="FunFam" id="2.40.30.10:FF:000015">
    <property type="entry name" value="Translation factor GUF1, mitochondrial"/>
    <property type="match status" value="1"/>
</dbReference>
<dbReference type="CDD" id="cd03709">
    <property type="entry name" value="lepA_C"/>
    <property type="match status" value="1"/>
</dbReference>
<name>A0A2J0LDN5_9BACT</name>
<dbReference type="PANTHER" id="PTHR43512">
    <property type="entry name" value="TRANSLATION FACTOR GUF1-RELATED"/>
    <property type="match status" value="1"/>
</dbReference>
<dbReference type="Gene3D" id="3.30.70.240">
    <property type="match status" value="1"/>
</dbReference>
<dbReference type="SUPFAM" id="SSF52540">
    <property type="entry name" value="P-loop containing nucleoside triphosphate hydrolases"/>
    <property type="match status" value="1"/>
</dbReference>
<dbReference type="Gene3D" id="3.30.70.870">
    <property type="entry name" value="Elongation Factor G (Translational Gtpase), domain 3"/>
    <property type="match status" value="1"/>
</dbReference>
<dbReference type="EMBL" id="PFGP01000127">
    <property type="protein sequence ID" value="PIW65965.1"/>
    <property type="molecule type" value="Genomic_DNA"/>
</dbReference>
<dbReference type="InterPro" id="IPR035647">
    <property type="entry name" value="EFG_III/V"/>
</dbReference>
<dbReference type="GO" id="GO:0005886">
    <property type="term" value="C:plasma membrane"/>
    <property type="evidence" value="ECO:0007669"/>
    <property type="project" value="UniProtKB-SubCell"/>
</dbReference>
<dbReference type="InterPro" id="IPR000640">
    <property type="entry name" value="EFG_V-like"/>
</dbReference>
<reference evidence="14 15" key="1">
    <citation type="submission" date="2017-09" db="EMBL/GenBank/DDBJ databases">
        <title>Depth-based differentiation of microbial function through sediment-hosted aquifers and enrichment of novel symbionts in the deep terrestrial subsurface.</title>
        <authorList>
            <person name="Probst A.J."/>
            <person name="Ladd B."/>
            <person name="Jarett J.K."/>
            <person name="Geller-Mcgrath D.E."/>
            <person name="Sieber C.M."/>
            <person name="Emerson J.B."/>
            <person name="Anantharaman K."/>
            <person name="Thomas B.C."/>
            <person name="Malmstrom R."/>
            <person name="Stieglmeier M."/>
            <person name="Klingl A."/>
            <person name="Woyke T."/>
            <person name="Ryan C.M."/>
            <person name="Banfield J.F."/>
        </authorList>
    </citation>
    <scope>NUCLEOTIDE SEQUENCE [LARGE SCALE GENOMIC DNA]</scope>
    <source>
        <strain evidence="14">CG12_big_fil_rev_8_21_14_0_65_43_15</strain>
    </source>
</reference>
<comment type="similarity">
    <text evidence="1 12">Belongs to the TRAFAC class translation factor GTPase superfamily. Classic translation factor GTPase family. LepA subfamily.</text>
</comment>
<evidence type="ECO:0000256" key="1">
    <source>
        <dbReference type="ARBA" id="ARBA00005454"/>
    </source>
</evidence>
<comment type="function">
    <text evidence="9 12">Required for accurate and efficient protein synthesis under certain stress conditions. May act as a fidelity factor of the translation reaction, by catalyzing a one-codon backward translocation of tRNAs on improperly translocated ribosomes. Back-translocation proceeds from a post-translocation (POST) complex to a pre-translocation (PRE) complex, thus giving elongation factor G a second chance to translocate the tRNAs correctly. Binds to ribosomes in a GTP-dependent manner.</text>
</comment>
<accession>A0A2J0LDN5</accession>
<dbReference type="Pfam" id="PF00679">
    <property type="entry name" value="EFG_C"/>
    <property type="match status" value="1"/>
</dbReference>
<evidence type="ECO:0000256" key="8">
    <source>
        <dbReference type="ARBA" id="ARBA00050293"/>
    </source>
</evidence>
<feature type="binding site" evidence="12">
    <location>
        <begin position="16"/>
        <end position="21"/>
    </location>
    <ligand>
        <name>GTP</name>
        <dbReference type="ChEBI" id="CHEBI:37565"/>
    </ligand>
</feature>
<dbReference type="InterPro" id="IPR005225">
    <property type="entry name" value="Small_GTP-bd"/>
</dbReference>
<keyword evidence="6 12" id="KW-0342">GTP-binding</keyword>
<dbReference type="CDD" id="cd16260">
    <property type="entry name" value="EF4_III"/>
    <property type="match status" value="1"/>
</dbReference>
<dbReference type="Gene3D" id="2.40.30.10">
    <property type="entry name" value="Translation factors"/>
    <property type="match status" value="1"/>
</dbReference>
<dbReference type="SUPFAM" id="SSF54980">
    <property type="entry name" value="EF-G C-terminal domain-like"/>
    <property type="match status" value="2"/>
</dbReference>
<evidence type="ECO:0000313" key="15">
    <source>
        <dbReference type="Proteomes" id="UP000231267"/>
    </source>
</evidence>
<dbReference type="PRINTS" id="PR00315">
    <property type="entry name" value="ELONGATNFCT"/>
</dbReference>
<keyword evidence="5 12" id="KW-0648">Protein biosynthesis</keyword>
<gene>
    <name evidence="12" type="primary">lepA</name>
    <name evidence="14" type="ORF">COW11_05710</name>
</gene>
<dbReference type="GO" id="GO:0005525">
    <property type="term" value="F:GTP binding"/>
    <property type="evidence" value="ECO:0007669"/>
    <property type="project" value="UniProtKB-UniRule"/>
</dbReference>
<dbReference type="InterPro" id="IPR000795">
    <property type="entry name" value="T_Tr_GTP-bd_dom"/>
</dbReference>
<dbReference type="FunFam" id="3.30.70.2570:FF:000001">
    <property type="entry name" value="Translation factor GUF1, mitochondrial"/>
    <property type="match status" value="1"/>
</dbReference>
<evidence type="ECO:0000256" key="10">
    <source>
        <dbReference type="ARBA" id="ARBA00061052"/>
    </source>
</evidence>
<dbReference type="InterPro" id="IPR013842">
    <property type="entry name" value="LepA_CTD"/>
</dbReference>
<dbReference type="PROSITE" id="PS51722">
    <property type="entry name" value="G_TR_2"/>
    <property type="match status" value="1"/>
</dbReference>
<evidence type="ECO:0000256" key="6">
    <source>
        <dbReference type="ARBA" id="ARBA00023134"/>
    </source>
</evidence>
<evidence type="ECO:0000256" key="11">
    <source>
        <dbReference type="ARBA" id="ARBA00066744"/>
    </source>
</evidence>
<dbReference type="CDD" id="cd03699">
    <property type="entry name" value="EF4_II"/>
    <property type="match status" value="1"/>
</dbReference>
<keyword evidence="7 12" id="KW-0472">Membrane</keyword>
<dbReference type="Pfam" id="PF00009">
    <property type="entry name" value="GTP_EFTU"/>
    <property type="match status" value="1"/>
</dbReference>
<dbReference type="CDD" id="cd01890">
    <property type="entry name" value="LepA"/>
    <property type="match status" value="1"/>
</dbReference>
<dbReference type="NCBIfam" id="TIGR00231">
    <property type="entry name" value="small_GTP"/>
    <property type="match status" value="1"/>
</dbReference>
<dbReference type="Pfam" id="PF03144">
    <property type="entry name" value="GTP_EFTU_D2"/>
    <property type="match status" value="1"/>
</dbReference>